<dbReference type="PANTHER" id="PTHR30269:SF0">
    <property type="entry name" value="MEMBRANE TRANSPORTER PROTEIN YFCA-RELATED"/>
    <property type="match status" value="1"/>
</dbReference>
<dbReference type="AlphaFoldDB" id="A0A918JMU4"/>
<feature type="transmembrane region" description="Helical" evidence="8">
    <location>
        <begin position="232"/>
        <end position="250"/>
    </location>
</feature>
<comment type="subcellular location">
    <subcellularLocation>
        <location evidence="1 8">Cell membrane</location>
        <topology evidence="1 8">Multi-pass membrane protein</topology>
    </subcellularLocation>
</comment>
<proteinExistence type="inferred from homology"/>
<dbReference type="EMBL" id="BMYS01000016">
    <property type="protein sequence ID" value="GGW90921.1"/>
    <property type="molecule type" value="Genomic_DNA"/>
</dbReference>
<dbReference type="Pfam" id="PF01925">
    <property type="entry name" value="TauE"/>
    <property type="match status" value="1"/>
</dbReference>
<protein>
    <recommendedName>
        <fullName evidence="8">Probable membrane transporter protein</fullName>
    </recommendedName>
</protein>
<dbReference type="GO" id="GO:0005886">
    <property type="term" value="C:plasma membrane"/>
    <property type="evidence" value="ECO:0007669"/>
    <property type="project" value="UniProtKB-SubCell"/>
</dbReference>
<evidence type="ECO:0000256" key="2">
    <source>
        <dbReference type="ARBA" id="ARBA00009142"/>
    </source>
</evidence>
<dbReference type="RefSeq" id="WP_189385487.1">
    <property type="nucleotide sequence ID" value="NZ_BAABFY010000005.1"/>
</dbReference>
<evidence type="ECO:0000313" key="10">
    <source>
        <dbReference type="Proteomes" id="UP000608345"/>
    </source>
</evidence>
<evidence type="ECO:0000256" key="3">
    <source>
        <dbReference type="ARBA" id="ARBA00022448"/>
    </source>
</evidence>
<comment type="caution">
    <text evidence="9">The sequence shown here is derived from an EMBL/GenBank/DDBJ whole genome shotgun (WGS) entry which is preliminary data.</text>
</comment>
<feature type="transmembrane region" description="Helical" evidence="8">
    <location>
        <begin position="78"/>
        <end position="96"/>
    </location>
</feature>
<sequence>MDLVVGPDILVILFFVAMLAGFVDTIAGGGGLITIPVLLLAQVPPINALATNKLQGSFGTLTSSLTMLRKRIVRFEDIWKPALLAFAGAALGTFIIQLIDVSVLDIVIPVVLVMIGLYFLFTPSAGKVERVPRMSARAFNCTVVPTIAFYDGIFGPGTGSFFSLANVALRGQQIIKATANAKVFNFASNVASVALFVLGGKVLWLIGGIMIAGQIIGAYAGSLMVISHGSKFIRPLIVLVCFVMVTRYLLEKF</sequence>
<accession>A0A918JMU4</accession>
<reference evidence="9" key="2">
    <citation type="submission" date="2020-09" db="EMBL/GenBank/DDBJ databases">
        <authorList>
            <person name="Sun Q."/>
            <person name="Kim S."/>
        </authorList>
    </citation>
    <scope>NUCLEOTIDE SEQUENCE</scope>
    <source>
        <strain evidence="9">KCTC 23732</strain>
    </source>
</reference>
<feature type="transmembrane region" description="Helical" evidence="8">
    <location>
        <begin position="102"/>
        <end position="121"/>
    </location>
</feature>
<gene>
    <name evidence="9" type="ORF">GCM10011450_21370</name>
</gene>
<evidence type="ECO:0000256" key="4">
    <source>
        <dbReference type="ARBA" id="ARBA00022475"/>
    </source>
</evidence>
<dbReference type="InterPro" id="IPR052017">
    <property type="entry name" value="TSUP"/>
</dbReference>
<keyword evidence="7 8" id="KW-0472">Membrane</keyword>
<evidence type="ECO:0000256" key="7">
    <source>
        <dbReference type="ARBA" id="ARBA00023136"/>
    </source>
</evidence>
<evidence type="ECO:0000256" key="5">
    <source>
        <dbReference type="ARBA" id="ARBA00022692"/>
    </source>
</evidence>
<reference evidence="9" key="1">
    <citation type="journal article" date="2014" name="Int. J. Syst. Evol. Microbiol.">
        <title>Complete genome sequence of Corynebacterium casei LMG S-19264T (=DSM 44701T), isolated from a smear-ripened cheese.</title>
        <authorList>
            <consortium name="US DOE Joint Genome Institute (JGI-PGF)"/>
            <person name="Walter F."/>
            <person name="Albersmeier A."/>
            <person name="Kalinowski J."/>
            <person name="Ruckert C."/>
        </authorList>
    </citation>
    <scope>NUCLEOTIDE SEQUENCE</scope>
    <source>
        <strain evidence="9">KCTC 23732</strain>
    </source>
</reference>
<dbReference type="InterPro" id="IPR002781">
    <property type="entry name" value="TM_pro_TauE-like"/>
</dbReference>
<name>A0A918JMU4_9BURK</name>
<keyword evidence="4 8" id="KW-1003">Cell membrane</keyword>
<comment type="similarity">
    <text evidence="2 8">Belongs to the 4-toluene sulfonate uptake permease (TSUP) (TC 2.A.102) family.</text>
</comment>
<keyword evidence="5 8" id="KW-0812">Transmembrane</keyword>
<feature type="transmembrane region" description="Helical" evidence="8">
    <location>
        <begin position="12"/>
        <end position="41"/>
    </location>
</feature>
<evidence type="ECO:0000256" key="8">
    <source>
        <dbReference type="RuleBase" id="RU363041"/>
    </source>
</evidence>
<keyword evidence="6 8" id="KW-1133">Transmembrane helix</keyword>
<keyword evidence="3" id="KW-0813">Transport</keyword>
<evidence type="ECO:0000256" key="1">
    <source>
        <dbReference type="ARBA" id="ARBA00004651"/>
    </source>
</evidence>
<dbReference type="PANTHER" id="PTHR30269">
    <property type="entry name" value="TRANSMEMBRANE PROTEIN YFCA"/>
    <property type="match status" value="1"/>
</dbReference>
<organism evidence="9 10">
    <name type="scientific">Advenella faeciporci</name>
    <dbReference type="NCBI Taxonomy" id="797535"/>
    <lineage>
        <taxon>Bacteria</taxon>
        <taxon>Pseudomonadati</taxon>
        <taxon>Pseudomonadota</taxon>
        <taxon>Betaproteobacteria</taxon>
        <taxon>Burkholderiales</taxon>
        <taxon>Alcaligenaceae</taxon>
    </lineage>
</organism>
<evidence type="ECO:0000313" key="9">
    <source>
        <dbReference type="EMBL" id="GGW90921.1"/>
    </source>
</evidence>
<keyword evidence="10" id="KW-1185">Reference proteome</keyword>
<dbReference type="Proteomes" id="UP000608345">
    <property type="component" value="Unassembled WGS sequence"/>
</dbReference>
<evidence type="ECO:0000256" key="6">
    <source>
        <dbReference type="ARBA" id="ARBA00022989"/>
    </source>
</evidence>